<feature type="region of interest" description="Disordered" evidence="1">
    <location>
        <begin position="230"/>
        <end position="262"/>
    </location>
</feature>
<name>A0A1E7QKQ3_WOLPI</name>
<evidence type="ECO:0000313" key="3">
    <source>
        <dbReference type="Proteomes" id="UP000175679"/>
    </source>
</evidence>
<comment type="caution">
    <text evidence="2">The sequence shown here is derived from an EMBL/GenBank/DDBJ whole genome shotgun (WGS) entry which is preliminary data.</text>
</comment>
<organism evidence="2 3">
    <name type="scientific">Wolbachia pipientis</name>
    <dbReference type="NCBI Taxonomy" id="955"/>
    <lineage>
        <taxon>Bacteria</taxon>
        <taxon>Pseudomonadati</taxon>
        <taxon>Pseudomonadota</taxon>
        <taxon>Alphaproteobacteria</taxon>
        <taxon>Rickettsiales</taxon>
        <taxon>Anaplasmataceae</taxon>
        <taxon>Wolbachieae</taxon>
        <taxon>Wolbachia</taxon>
    </lineage>
</organism>
<evidence type="ECO:0000256" key="1">
    <source>
        <dbReference type="SAM" id="MobiDB-lite"/>
    </source>
</evidence>
<sequence length="262" mass="28184">MAGSDLGRKGSILTKVGSVFSLIKRSIGFSDDEEPTRELGVLERSSGLGLDLRIVDGKIIVLRATRVLLGDISALSNERIDELKSEILGLTKDIVSLTVNQNGGVVYFDINIQDIESDVGDKYSTATEEQKKRIIIGKIAEVVDESIKAVASAAGGELSKYRDVELLRNTSENLYKAHKDKGKIADEEFRITTPHSLSSRECVKLPQSKDEVNDMGKMVKGNEISAMGLQNVSQSNHLTPTSVPSSACSGGTKKEGGGRDCG</sequence>
<dbReference type="AlphaFoldDB" id="A0A1E7QKQ3"/>
<dbReference type="EMBL" id="MJMG01000001">
    <property type="protein sequence ID" value="OEY86926.1"/>
    <property type="molecule type" value="Genomic_DNA"/>
</dbReference>
<dbReference type="Proteomes" id="UP000175679">
    <property type="component" value="Unassembled WGS sequence"/>
</dbReference>
<evidence type="ECO:0000313" key="2">
    <source>
        <dbReference type="EMBL" id="OEY86926.1"/>
    </source>
</evidence>
<feature type="compositionally biased region" description="Basic and acidic residues" evidence="1">
    <location>
        <begin position="252"/>
        <end position="262"/>
    </location>
</feature>
<accession>A0A1E7QKQ3</accession>
<keyword evidence="3" id="KW-1185">Reference proteome</keyword>
<feature type="compositionally biased region" description="Polar residues" evidence="1">
    <location>
        <begin position="230"/>
        <end position="249"/>
    </location>
</feature>
<gene>
    <name evidence="2" type="ORF">BIY23_00255</name>
</gene>
<protein>
    <submittedName>
        <fullName evidence="2">Uncharacterized protein</fullName>
    </submittedName>
</protein>
<reference evidence="2 3" key="1">
    <citation type="submission" date="2016-09" db="EMBL/GenBank/DDBJ databases">
        <title>Genomic evidence for plant-parasitic nematodes as the earliest Wolbachia hosts.</title>
        <authorList>
            <person name="Brown A.M."/>
            <person name="Wasala S.K."/>
            <person name="Howe D.K."/>
            <person name="Peetz A.B."/>
            <person name="Zasada I.A."/>
            <person name="Denver D.R."/>
        </authorList>
    </citation>
    <scope>NUCLEOTIDE SEQUENCE [LARGE SCALE GENOMIC DNA]</scope>
    <source>
        <strain evidence="3">wPpe</strain>
    </source>
</reference>
<proteinExistence type="predicted"/>
<dbReference type="RefSeq" id="WP_070064577.1">
    <property type="nucleotide sequence ID" value="NZ_MJMG01000001.1"/>
</dbReference>